<gene>
    <name evidence="4" type="ORF">GCM10009755_26460</name>
</gene>
<proteinExistence type="predicted"/>
<feature type="compositionally biased region" description="Low complexity" evidence="1">
    <location>
        <begin position="49"/>
        <end position="62"/>
    </location>
</feature>
<name>A0ABN2TML8_9MICO</name>
<accession>A0ABN2TML8</accession>
<evidence type="ECO:0000313" key="4">
    <source>
        <dbReference type="EMBL" id="GAA2013490.1"/>
    </source>
</evidence>
<feature type="chain" id="PRO_5046451126" description="DUF3152 domain-containing protein" evidence="2">
    <location>
        <begin position="21"/>
        <end position="302"/>
    </location>
</feature>
<evidence type="ECO:0000313" key="5">
    <source>
        <dbReference type="Proteomes" id="UP001500755"/>
    </source>
</evidence>
<feature type="region of interest" description="Disordered" evidence="1">
    <location>
        <begin position="49"/>
        <end position="149"/>
    </location>
</feature>
<dbReference type="Proteomes" id="UP001500755">
    <property type="component" value="Unassembled WGS sequence"/>
</dbReference>
<organism evidence="4 5">
    <name type="scientific">Brevibacterium samyangense</name>
    <dbReference type="NCBI Taxonomy" id="366888"/>
    <lineage>
        <taxon>Bacteria</taxon>
        <taxon>Bacillati</taxon>
        <taxon>Actinomycetota</taxon>
        <taxon>Actinomycetes</taxon>
        <taxon>Micrococcales</taxon>
        <taxon>Brevibacteriaceae</taxon>
        <taxon>Brevibacterium</taxon>
    </lineage>
</organism>
<dbReference type="Pfam" id="PF11350">
    <property type="entry name" value="DUF3152"/>
    <property type="match status" value="1"/>
</dbReference>
<evidence type="ECO:0000259" key="3">
    <source>
        <dbReference type="Pfam" id="PF11350"/>
    </source>
</evidence>
<dbReference type="Gene3D" id="3.40.390.10">
    <property type="entry name" value="Collagenase (Catalytic Domain)"/>
    <property type="match status" value="1"/>
</dbReference>
<keyword evidence="2" id="KW-0732">Signal</keyword>
<sequence length="302" mass="31306">MRVHYRRGMALLPTSSPLHARARLTGGAAALALVALLSSCATVEATSTTDTAAPSAAPALAAQESAGTAEATDSGPDSPVEDEATHGAEASRASAGEDAAANGGGEDAGASPAAPSPSPSEPAIEDIPTSGSGEWVSPETAIGPNNTENSPFRVFLRIEDNLPLEVGPTAEFVMDTLQDSRGWQDVDGVAFELVTDRDEADVRINIAAPDTVDEMCLPLRTLGELSCRNGDDVVLNAKRWVGATEDFSSLTEYRQYLVNHEVGHALGHGHENCPASGEPAPLMQQQSKGLQGCEPNAWPSVA</sequence>
<dbReference type="InterPro" id="IPR022603">
    <property type="entry name" value="DUF3152"/>
</dbReference>
<feature type="region of interest" description="Disordered" evidence="1">
    <location>
        <begin position="269"/>
        <end position="302"/>
    </location>
</feature>
<feature type="domain" description="DUF3152" evidence="3">
    <location>
        <begin position="129"/>
        <end position="291"/>
    </location>
</feature>
<protein>
    <recommendedName>
        <fullName evidence="3">DUF3152 domain-containing protein</fullName>
    </recommendedName>
</protein>
<dbReference type="InterPro" id="IPR024079">
    <property type="entry name" value="MetalloPept_cat_dom_sf"/>
</dbReference>
<evidence type="ECO:0000256" key="1">
    <source>
        <dbReference type="SAM" id="MobiDB-lite"/>
    </source>
</evidence>
<feature type="compositionally biased region" description="Low complexity" evidence="1">
    <location>
        <begin position="87"/>
        <end position="101"/>
    </location>
</feature>
<comment type="caution">
    <text evidence="4">The sequence shown here is derived from an EMBL/GenBank/DDBJ whole genome shotgun (WGS) entry which is preliminary data.</text>
</comment>
<dbReference type="SUPFAM" id="SSF55486">
    <property type="entry name" value="Metalloproteases ('zincins'), catalytic domain"/>
    <property type="match status" value="1"/>
</dbReference>
<reference evidence="5" key="1">
    <citation type="journal article" date="2019" name="Int. J. Syst. Evol. Microbiol.">
        <title>The Global Catalogue of Microorganisms (GCM) 10K type strain sequencing project: providing services to taxonomists for standard genome sequencing and annotation.</title>
        <authorList>
            <consortium name="The Broad Institute Genomics Platform"/>
            <consortium name="The Broad Institute Genome Sequencing Center for Infectious Disease"/>
            <person name="Wu L."/>
            <person name="Ma J."/>
        </authorList>
    </citation>
    <scope>NUCLEOTIDE SEQUENCE [LARGE SCALE GENOMIC DNA]</scope>
    <source>
        <strain evidence="5">JCM 14546</strain>
    </source>
</reference>
<dbReference type="EMBL" id="BAAANO010000030">
    <property type="protein sequence ID" value="GAA2013490.1"/>
    <property type="molecule type" value="Genomic_DNA"/>
</dbReference>
<keyword evidence="5" id="KW-1185">Reference proteome</keyword>
<evidence type="ECO:0000256" key="2">
    <source>
        <dbReference type="SAM" id="SignalP"/>
    </source>
</evidence>
<feature type="signal peptide" evidence="2">
    <location>
        <begin position="1"/>
        <end position="20"/>
    </location>
</feature>